<dbReference type="RefSeq" id="XP_023159565.2">
    <property type="nucleotide sequence ID" value="XM_023303797.2"/>
</dbReference>
<feature type="signal peptide" evidence="1">
    <location>
        <begin position="1"/>
        <end position="23"/>
    </location>
</feature>
<evidence type="ECO:0000313" key="3">
    <source>
        <dbReference type="RefSeq" id="XP_023159565.2"/>
    </source>
</evidence>
<evidence type="ECO:0000313" key="2">
    <source>
        <dbReference type="Proteomes" id="UP000504633"/>
    </source>
</evidence>
<name>A0A6J1L655_DROHY</name>
<keyword evidence="1" id="KW-0732">Signal</keyword>
<organism evidence="2 3">
    <name type="scientific">Drosophila hydei</name>
    <name type="common">Fruit fly</name>
    <dbReference type="NCBI Taxonomy" id="7224"/>
    <lineage>
        <taxon>Eukaryota</taxon>
        <taxon>Metazoa</taxon>
        <taxon>Ecdysozoa</taxon>
        <taxon>Arthropoda</taxon>
        <taxon>Hexapoda</taxon>
        <taxon>Insecta</taxon>
        <taxon>Pterygota</taxon>
        <taxon>Neoptera</taxon>
        <taxon>Endopterygota</taxon>
        <taxon>Diptera</taxon>
        <taxon>Brachycera</taxon>
        <taxon>Muscomorpha</taxon>
        <taxon>Ephydroidea</taxon>
        <taxon>Drosophilidae</taxon>
        <taxon>Drosophila</taxon>
    </lineage>
</organism>
<dbReference type="AlphaFoldDB" id="A0A6J1L655"/>
<accession>A0A6J1L655</accession>
<proteinExistence type="predicted"/>
<protein>
    <submittedName>
        <fullName evidence="3">Uncharacterized protein LOC111591890</fullName>
    </submittedName>
</protein>
<reference evidence="3" key="1">
    <citation type="submission" date="2025-08" db="UniProtKB">
        <authorList>
            <consortium name="RefSeq"/>
        </authorList>
    </citation>
    <scope>IDENTIFICATION</scope>
    <source>
        <strain evidence="3">15085-1641.00</strain>
        <tissue evidence="3">Whole body</tissue>
    </source>
</reference>
<evidence type="ECO:0000256" key="1">
    <source>
        <dbReference type="SAM" id="SignalP"/>
    </source>
</evidence>
<dbReference type="Proteomes" id="UP000504633">
    <property type="component" value="Unplaced"/>
</dbReference>
<dbReference type="KEGG" id="dhe:111591890"/>
<keyword evidence="2" id="KW-1185">Reference proteome</keyword>
<dbReference type="OMA" id="CNQVSWL"/>
<dbReference type="OrthoDB" id="8017601at2759"/>
<gene>
    <name evidence="3" type="primary">LOC111591890</name>
</gene>
<feature type="chain" id="PRO_5026719481" evidence="1">
    <location>
        <begin position="24"/>
        <end position="424"/>
    </location>
</feature>
<dbReference type="GeneID" id="111591890"/>
<sequence length="424" mass="48221">MKSLNVFILGLIGLALVFEAVDAYCVLETHFPKPQIITHFGSKHWLTEATTISRDNYESIDLYCSKGFSINSNVEYNLLNEQKRINLTCYGDEFHTLWQSEEIQIVNLKCMDNQIYPMYESSTSMAACNEYMSLVVGQTFGEYGSIKSVAICYDIVKQQLKYVSYTAYPPKIKLIEQSEVGQLNHLGLDIEVIYSKNLFKSFSSLNIHEAFLKDKHLKTLFGSDTFEYANLIQDDALRSDLDQFQDMLSIVWLRALRNGNWRHFLNALRDASADAKYDVNVGVSGTIVMPTLHACDDNRTLSIELDSGDTVNVPAHIWAHVRPVEPTVNGTDEFVLVAHNSPFFTTRERNGLCESICHEVPWLQKSLFSRLRHYPVYGLVQCCKVIDVQHKLDHFPKLLTPMPELGLNPEIPVSTTTERAVNSL</sequence>